<dbReference type="SMART" id="SM00456">
    <property type="entry name" value="WW"/>
    <property type="match status" value="2"/>
</dbReference>
<feature type="region of interest" description="Disordered" evidence="1">
    <location>
        <begin position="1"/>
        <end position="66"/>
    </location>
</feature>
<feature type="compositionally biased region" description="Basic and acidic residues" evidence="1">
    <location>
        <begin position="922"/>
        <end position="932"/>
    </location>
</feature>
<dbReference type="OrthoDB" id="2444812at2759"/>
<feature type="region of interest" description="Disordered" evidence="1">
    <location>
        <begin position="89"/>
        <end position="130"/>
    </location>
</feature>
<dbReference type="InterPro" id="IPR053076">
    <property type="entry name" value="WW_domain_protein"/>
</dbReference>
<feature type="compositionally biased region" description="Pro residues" evidence="1">
    <location>
        <begin position="891"/>
        <end position="921"/>
    </location>
</feature>
<dbReference type="Proteomes" id="UP000887013">
    <property type="component" value="Unassembled WGS sequence"/>
</dbReference>
<dbReference type="InterPro" id="IPR036020">
    <property type="entry name" value="WW_dom_sf"/>
</dbReference>
<dbReference type="EMBL" id="BMAW01110891">
    <property type="protein sequence ID" value="GFT45314.1"/>
    <property type="molecule type" value="Genomic_DNA"/>
</dbReference>
<reference evidence="3" key="1">
    <citation type="submission" date="2020-08" db="EMBL/GenBank/DDBJ databases">
        <title>Multicomponent nature underlies the extraordinary mechanical properties of spider dragline silk.</title>
        <authorList>
            <person name="Kono N."/>
            <person name="Nakamura H."/>
            <person name="Mori M."/>
            <person name="Yoshida Y."/>
            <person name="Ohtoshi R."/>
            <person name="Malay A.D."/>
            <person name="Moran D.A.P."/>
            <person name="Tomita M."/>
            <person name="Numata K."/>
            <person name="Arakawa K."/>
        </authorList>
    </citation>
    <scope>NUCLEOTIDE SEQUENCE</scope>
</reference>
<feature type="region of interest" description="Disordered" evidence="1">
    <location>
        <begin position="887"/>
        <end position="943"/>
    </location>
</feature>
<feature type="compositionally biased region" description="Basic and acidic residues" evidence="1">
    <location>
        <begin position="229"/>
        <end position="240"/>
    </location>
</feature>
<dbReference type="InterPro" id="IPR001202">
    <property type="entry name" value="WW_dom"/>
</dbReference>
<dbReference type="CDD" id="cd00201">
    <property type="entry name" value="WW"/>
    <property type="match status" value="2"/>
</dbReference>
<dbReference type="PANTHER" id="PTHR46697">
    <property type="entry name" value="FORMIN-BINDING PROTEIN 4"/>
    <property type="match status" value="1"/>
</dbReference>
<dbReference type="AlphaFoldDB" id="A0A8X6P398"/>
<dbReference type="SUPFAM" id="SSF51045">
    <property type="entry name" value="WW domain"/>
    <property type="match status" value="2"/>
</dbReference>
<keyword evidence="4" id="KW-1185">Reference proteome</keyword>
<protein>
    <submittedName>
        <fullName evidence="3">WW domain-containing protein</fullName>
    </submittedName>
</protein>
<sequence length="1123" mass="124871">MGKKLKGGRRQILQLEEKKPPKVPSKPKVKALMHYIETDDDLKKSNESEPSPSPSPTVNKDATPLDSQIADFFKEIDAMTVPEAVLTKSEKTTTSKVETAKQSTSEDCSSQSAVDLPTSVSKDSNQRDAQNGGAYCVWQEIQDSATGYNYYWNVQTNEVTWDCPAEYTNYIQSINVKDTEKELHVTQEVVNPDEKNKLVKKKKDNVEKEGSIIPISYYRKSSSSDESSDNERALSKSNKKQELAKVVEGKKSKGVLKADSKCKVTNEEESSNEIIGPHLPPEFQYPQTVSRAQESSLETLVSKSEFEKFIDIDLVLPLKPKNDLTEKPSQSNLNEFSAELAQTTSWATFLKDNEKCQKVHEQTGDESPDSTVKRIENLLGHSVHKANNSAHGFRPVVEYDSFTDEDEDVNVSNISSSKQITSEKCLDVKSSIQQNLESINKSTAFVSTMGKEINSSKRKGTSDSKHNVKKENLIKKHKKSNVDIDSLFTAHTMHGKYGFGWQKSTENIELHASSTQDHKTRANKNDYKAVNFIKSDDILDLRALNDKGTYDKTRSVSKEENIQTNICEQSKDLETKEEKFPAEKTIEAVEEPLVMKEVKKTCSDNIVGSSSSIALLKDKYKNIKNKRKKEGNFSNKVGLASIAIEEDLDEIDRALCEALDAKKAAKKSAPKPPSPSNILQDNNENVIAATSSAVSHEKTATIEVSAAHLPPGPLTDEILEASSALIDKLTFLLSAQSAVASLSGFFVQLQTRFLDWQAGGLDSEYFMARLKEAEQYIQQYEMSFLSGDWICQWDRTNKRYFYMNRKTHHSQWTYPEEMGSPEKSSWVQSQADAGSSSAPDLITERDDFQTVSSSSSMPENLAQKCSATSLVLESKDAANDSTVAQWILKSSPPPPPPGVDSPPPPPPISPPPKSPPPPPPDSTEKEREHTEPEDMDIEDSNDSSSFLYVSNRILSEDGRMQYLSMVEHPSLRSPVSFPNSSLFSAVSSTSVSGFEGLNTFSKLSQSVSYSVDSSVVNNMHWSQPSCSSQVKTKFDSVNTNVQSTEGKSLEMCASSSNGVCSSHIDTWHLNTTKPGNIGLKKDMKKLKMQPPLGLKNKHISSLVEKWEKIKEQQNKEDEDSNDY</sequence>
<dbReference type="PROSITE" id="PS50020">
    <property type="entry name" value="WW_DOMAIN_2"/>
    <property type="match status" value="2"/>
</dbReference>
<organism evidence="3 4">
    <name type="scientific">Nephila pilipes</name>
    <name type="common">Giant wood spider</name>
    <name type="synonym">Nephila maculata</name>
    <dbReference type="NCBI Taxonomy" id="299642"/>
    <lineage>
        <taxon>Eukaryota</taxon>
        <taxon>Metazoa</taxon>
        <taxon>Ecdysozoa</taxon>
        <taxon>Arthropoda</taxon>
        <taxon>Chelicerata</taxon>
        <taxon>Arachnida</taxon>
        <taxon>Araneae</taxon>
        <taxon>Araneomorphae</taxon>
        <taxon>Entelegynae</taxon>
        <taxon>Araneoidea</taxon>
        <taxon>Nephilidae</taxon>
        <taxon>Nephila</taxon>
    </lineage>
</organism>
<name>A0A8X6P398_NEPPI</name>
<feature type="region of interest" description="Disordered" evidence="1">
    <location>
        <begin position="219"/>
        <end position="240"/>
    </location>
</feature>
<gene>
    <name evidence="3" type="primary">AVEN_231107_1</name>
    <name evidence="3" type="ORF">NPIL_24731</name>
</gene>
<evidence type="ECO:0000256" key="1">
    <source>
        <dbReference type="SAM" id="MobiDB-lite"/>
    </source>
</evidence>
<dbReference type="Pfam" id="PF00397">
    <property type="entry name" value="WW"/>
    <property type="match status" value="1"/>
</dbReference>
<proteinExistence type="predicted"/>
<dbReference type="PANTHER" id="PTHR46697:SF1">
    <property type="entry name" value="FORMIN-BINDING PROTEIN 4"/>
    <property type="match status" value="1"/>
</dbReference>
<accession>A0A8X6P398</accession>
<comment type="caution">
    <text evidence="3">The sequence shown here is derived from an EMBL/GenBank/DDBJ whole genome shotgun (WGS) entry which is preliminary data.</text>
</comment>
<feature type="domain" description="WW" evidence="2">
    <location>
        <begin position="138"/>
        <end position="166"/>
    </location>
</feature>
<evidence type="ECO:0000313" key="4">
    <source>
        <dbReference type="Proteomes" id="UP000887013"/>
    </source>
</evidence>
<feature type="region of interest" description="Disordered" evidence="1">
    <location>
        <begin position="813"/>
        <end position="842"/>
    </location>
</feature>
<dbReference type="PROSITE" id="PS01159">
    <property type="entry name" value="WW_DOMAIN_1"/>
    <property type="match status" value="1"/>
</dbReference>
<feature type="compositionally biased region" description="Polar residues" evidence="1">
    <location>
        <begin position="102"/>
        <end position="129"/>
    </location>
</feature>
<feature type="domain" description="WW" evidence="2">
    <location>
        <begin position="783"/>
        <end position="817"/>
    </location>
</feature>
<evidence type="ECO:0000313" key="3">
    <source>
        <dbReference type="EMBL" id="GFT45314.1"/>
    </source>
</evidence>
<dbReference type="Gene3D" id="2.20.70.10">
    <property type="match status" value="2"/>
</dbReference>
<evidence type="ECO:0000259" key="2">
    <source>
        <dbReference type="PROSITE" id="PS50020"/>
    </source>
</evidence>
<feature type="compositionally biased region" description="Polar residues" evidence="1">
    <location>
        <begin position="822"/>
        <end position="838"/>
    </location>
</feature>